<gene>
    <name evidence="1" type="ORF">DPEC_G00002120</name>
</gene>
<organism evidence="1 2">
    <name type="scientific">Dallia pectoralis</name>
    <name type="common">Alaska blackfish</name>
    <dbReference type="NCBI Taxonomy" id="75939"/>
    <lineage>
        <taxon>Eukaryota</taxon>
        <taxon>Metazoa</taxon>
        <taxon>Chordata</taxon>
        <taxon>Craniata</taxon>
        <taxon>Vertebrata</taxon>
        <taxon>Euteleostomi</taxon>
        <taxon>Actinopterygii</taxon>
        <taxon>Neopterygii</taxon>
        <taxon>Teleostei</taxon>
        <taxon>Protacanthopterygii</taxon>
        <taxon>Esociformes</taxon>
        <taxon>Umbridae</taxon>
        <taxon>Dallia</taxon>
    </lineage>
</organism>
<evidence type="ECO:0000313" key="1">
    <source>
        <dbReference type="EMBL" id="KAJ8015959.1"/>
    </source>
</evidence>
<sequence>MLGRAEARTLELDVTLTKVEAQLQKQEGEPGHREALTQGRKESCSRERFLPKAGKRDIELQHRGVPLPRVALPLRHGELEQKGVRAGADWTTPLGRHSGRGAG</sequence>
<proteinExistence type="predicted"/>
<dbReference type="Proteomes" id="UP001157502">
    <property type="component" value="Chromosome 1"/>
</dbReference>
<accession>A0ACC2HIX5</accession>
<dbReference type="EMBL" id="CM055728">
    <property type="protein sequence ID" value="KAJ8015959.1"/>
    <property type="molecule type" value="Genomic_DNA"/>
</dbReference>
<protein>
    <submittedName>
        <fullName evidence="1">Uncharacterized protein</fullName>
    </submittedName>
</protein>
<comment type="caution">
    <text evidence="1">The sequence shown here is derived from an EMBL/GenBank/DDBJ whole genome shotgun (WGS) entry which is preliminary data.</text>
</comment>
<reference evidence="1" key="1">
    <citation type="submission" date="2021-05" db="EMBL/GenBank/DDBJ databases">
        <authorList>
            <person name="Pan Q."/>
            <person name="Jouanno E."/>
            <person name="Zahm M."/>
            <person name="Klopp C."/>
            <person name="Cabau C."/>
            <person name="Louis A."/>
            <person name="Berthelot C."/>
            <person name="Parey E."/>
            <person name="Roest Crollius H."/>
            <person name="Montfort J."/>
            <person name="Robinson-Rechavi M."/>
            <person name="Bouchez O."/>
            <person name="Lampietro C."/>
            <person name="Lopez Roques C."/>
            <person name="Donnadieu C."/>
            <person name="Postlethwait J."/>
            <person name="Bobe J."/>
            <person name="Dillon D."/>
            <person name="Chandos A."/>
            <person name="von Hippel F."/>
            <person name="Guiguen Y."/>
        </authorList>
    </citation>
    <scope>NUCLEOTIDE SEQUENCE</scope>
    <source>
        <strain evidence="1">YG-Jan2019</strain>
    </source>
</reference>
<keyword evidence="2" id="KW-1185">Reference proteome</keyword>
<evidence type="ECO:0000313" key="2">
    <source>
        <dbReference type="Proteomes" id="UP001157502"/>
    </source>
</evidence>
<name>A0ACC2HIX5_DALPE</name>